<protein>
    <recommendedName>
        <fullName evidence="4">F-actin-capping protein subunit alpha</fullName>
    </recommendedName>
</protein>
<reference evidence="6" key="1">
    <citation type="submission" date="2025-08" db="UniProtKB">
        <authorList>
            <consortium name="RefSeq"/>
        </authorList>
    </citation>
    <scope>IDENTIFICATION</scope>
</reference>
<dbReference type="InterPro" id="IPR042489">
    <property type="entry name" value="CapZ_alpha_1"/>
</dbReference>
<dbReference type="GO" id="GO:0051016">
    <property type="term" value="P:barbed-end actin filament capping"/>
    <property type="evidence" value="ECO:0007669"/>
    <property type="project" value="UniProtKB-UniRule"/>
</dbReference>
<evidence type="ECO:0000256" key="1">
    <source>
        <dbReference type="ARBA" id="ARBA00010479"/>
    </source>
</evidence>
<dbReference type="PANTHER" id="PTHR10653">
    <property type="entry name" value="F-ACTIN-CAPPING PROTEIN SUBUNIT ALPHA"/>
    <property type="match status" value="1"/>
</dbReference>
<name>A0A6J1VUN5_9SAUR</name>
<dbReference type="GO" id="GO:0030863">
    <property type="term" value="C:cortical cytoskeleton"/>
    <property type="evidence" value="ECO:0007669"/>
    <property type="project" value="TreeGrafter"/>
</dbReference>
<dbReference type="RefSeq" id="XP_026543684.1">
    <property type="nucleotide sequence ID" value="XM_026687899.1"/>
</dbReference>
<evidence type="ECO:0000256" key="4">
    <source>
        <dbReference type="RuleBase" id="RU365077"/>
    </source>
</evidence>
<evidence type="ECO:0000313" key="5">
    <source>
        <dbReference type="Proteomes" id="UP000504612"/>
    </source>
</evidence>
<evidence type="ECO:0000256" key="3">
    <source>
        <dbReference type="ARBA" id="ARBA00023203"/>
    </source>
</evidence>
<dbReference type="InterPro" id="IPR042276">
    <property type="entry name" value="CapZ_alpha/beta_2"/>
</dbReference>
<dbReference type="AlphaFoldDB" id="A0A6J1VUN5"/>
<evidence type="ECO:0000313" key="6">
    <source>
        <dbReference type="RefSeq" id="XP_026543684.1"/>
    </source>
</evidence>
<keyword evidence="2 4" id="KW-0117">Actin capping</keyword>
<dbReference type="InterPro" id="IPR002189">
    <property type="entry name" value="CapZ_alpha"/>
</dbReference>
<sequence length="283" mass="33314">LEQPSPEETEASQEEAANALKIKFICNLLKQCPPGEFKNVFEDLRFLLCDDKLMKQEVAQVCTNHSKKNFTTATIKGDNVLVTRHNDMGGDRFFDPQIKLSFTFDPLNRRADKILLYCNIRKDKAELWRETLNVTLEAYMKRHFISGVCRVYRKTIKNKPFLVVCMESHQNKKFWNFLWKSEWIIAVTPPASEVRGDLKVQLHYFKKANLHWTASTTAEGSVYLIHRDQFALDFEKFIEAEDNKFQMDLVNSLYNLSNETWRLFRRRLPVTRTSISWDILMMT</sequence>
<gene>
    <name evidence="6" type="primary">LOC113425673</name>
</gene>
<dbReference type="InterPro" id="IPR037282">
    <property type="entry name" value="CapZ_alpha/beta"/>
</dbReference>
<dbReference type="GO" id="GO:0030036">
    <property type="term" value="P:actin cytoskeleton organization"/>
    <property type="evidence" value="ECO:0007669"/>
    <property type="project" value="TreeGrafter"/>
</dbReference>
<dbReference type="GO" id="GO:0051015">
    <property type="term" value="F:actin filament binding"/>
    <property type="evidence" value="ECO:0007669"/>
    <property type="project" value="TreeGrafter"/>
</dbReference>
<keyword evidence="3 4" id="KW-0009">Actin-binding</keyword>
<dbReference type="KEGG" id="nss:113425673"/>
<keyword evidence="5" id="KW-1185">Reference proteome</keyword>
<dbReference type="PANTHER" id="PTHR10653:SF6">
    <property type="entry name" value="F-ACTIN-CAPPING PROTEIN SUBUNIT ALPHA-3"/>
    <property type="match status" value="1"/>
</dbReference>
<dbReference type="Gene3D" id="3.90.1150.210">
    <property type="entry name" value="F-actin capping protein, beta subunit"/>
    <property type="match status" value="1"/>
</dbReference>
<organism evidence="5 6">
    <name type="scientific">Notechis scutatus</name>
    <name type="common">mainland tiger snake</name>
    <dbReference type="NCBI Taxonomy" id="8663"/>
    <lineage>
        <taxon>Eukaryota</taxon>
        <taxon>Metazoa</taxon>
        <taxon>Chordata</taxon>
        <taxon>Craniata</taxon>
        <taxon>Vertebrata</taxon>
        <taxon>Euteleostomi</taxon>
        <taxon>Lepidosauria</taxon>
        <taxon>Squamata</taxon>
        <taxon>Bifurcata</taxon>
        <taxon>Unidentata</taxon>
        <taxon>Episquamata</taxon>
        <taxon>Toxicofera</taxon>
        <taxon>Serpentes</taxon>
        <taxon>Colubroidea</taxon>
        <taxon>Elapidae</taxon>
        <taxon>Hydrophiinae</taxon>
        <taxon>Notechis</taxon>
    </lineage>
</organism>
<dbReference type="GO" id="GO:0008290">
    <property type="term" value="C:F-actin capping protein complex"/>
    <property type="evidence" value="ECO:0007669"/>
    <property type="project" value="UniProtKB-UniRule"/>
</dbReference>
<comment type="subunit">
    <text evidence="4">Heterodimer of an alpha and a beta subunit.</text>
</comment>
<feature type="non-terminal residue" evidence="6">
    <location>
        <position position="1"/>
    </location>
</feature>
<comment type="similarity">
    <text evidence="1 4">Belongs to the F-actin-capping protein alpha subunit family.</text>
</comment>
<dbReference type="GeneID" id="113425673"/>
<accession>A0A6J1VUN5</accession>
<dbReference type="SUPFAM" id="SSF90096">
    <property type="entry name" value="Subunits of heterodimeric actin filament capping protein Capz"/>
    <property type="match status" value="1"/>
</dbReference>
<dbReference type="Pfam" id="PF01267">
    <property type="entry name" value="F-actin_cap_A"/>
    <property type="match status" value="1"/>
</dbReference>
<comment type="function">
    <text evidence="4">F-actin-capping proteins bind in a Ca(2+)-independent manner to the fast growing ends of actin filaments (barbed end) thereby blocking the exchange of subunits at these ends. Unlike other capping proteins (such as gelsolin and severin), these proteins do not sever actin filaments.</text>
</comment>
<dbReference type="Gene3D" id="3.30.1140.60">
    <property type="entry name" value="F-actin capping protein, alpha subunit"/>
    <property type="match status" value="1"/>
</dbReference>
<dbReference type="Proteomes" id="UP000504612">
    <property type="component" value="Unplaced"/>
</dbReference>
<dbReference type="FunFam" id="3.90.1150.210:FF:000003">
    <property type="entry name" value="F-actin-capping protein subunit alpha"/>
    <property type="match status" value="1"/>
</dbReference>
<proteinExistence type="inferred from homology"/>
<dbReference type="PRINTS" id="PR00191">
    <property type="entry name" value="FACTINCAPA"/>
</dbReference>
<evidence type="ECO:0000256" key="2">
    <source>
        <dbReference type="ARBA" id="ARBA00022467"/>
    </source>
</evidence>